<accession>A0A6A6T2E2</accession>
<evidence type="ECO:0000313" key="3">
    <source>
        <dbReference type="EMBL" id="KAF2654249.1"/>
    </source>
</evidence>
<evidence type="ECO:0000259" key="1">
    <source>
        <dbReference type="Pfam" id="PF07287"/>
    </source>
</evidence>
<dbReference type="Pfam" id="PF14330">
    <property type="entry name" value="DUF4387"/>
    <property type="match status" value="1"/>
</dbReference>
<keyword evidence="4" id="KW-1185">Reference proteome</keyword>
<protein>
    <recommendedName>
        <fullName evidence="5">DUF1446-domain-containing protein</fullName>
    </recommendedName>
</protein>
<dbReference type="InterPro" id="IPR010839">
    <property type="entry name" value="AtuA_N"/>
</dbReference>
<dbReference type="AlphaFoldDB" id="A0A6A6T2E2"/>
<gene>
    <name evidence="3" type="ORF">K491DRAFT_660503</name>
</gene>
<organism evidence="3 4">
    <name type="scientific">Lophiostoma macrostomum CBS 122681</name>
    <dbReference type="NCBI Taxonomy" id="1314788"/>
    <lineage>
        <taxon>Eukaryota</taxon>
        <taxon>Fungi</taxon>
        <taxon>Dikarya</taxon>
        <taxon>Ascomycota</taxon>
        <taxon>Pezizomycotina</taxon>
        <taxon>Dothideomycetes</taxon>
        <taxon>Pleosporomycetidae</taxon>
        <taxon>Pleosporales</taxon>
        <taxon>Lophiostomataceae</taxon>
        <taxon>Lophiostoma</taxon>
    </lineage>
</organism>
<feature type="domain" description="DUF4387" evidence="2">
    <location>
        <begin position="520"/>
        <end position="622"/>
    </location>
</feature>
<feature type="domain" description="Acyclic terpene utilisation N-terminal" evidence="1">
    <location>
        <begin position="172"/>
        <end position="401"/>
    </location>
</feature>
<proteinExistence type="predicted"/>
<name>A0A6A6T2E2_9PLEO</name>
<evidence type="ECO:0008006" key="5">
    <source>
        <dbReference type="Google" id="ProtNLM"/>
    </source>
</evidence>
<sequence length="641" mass="70093">MGSINNSPHHFKNIGLLPICHIVTPVGNLGYGFHEEETNGALESCVSSNVPTAIILDSGSTDSGPSKLALGNMTCPRNAYVRDLTKLLRLVDKYKVPLIFSSAGGDGSDGHVREMVEVIEEIASASGNEHYQLKTIAIFAEIQKSLVKERLSAGVISGCGPVVPPLTEDDIEKSSRIVSQMGPEPFLDAMLANPDFNVIVGGRAYDPSPYIAYAAFKASASFENTSTEDKKRLFGGFAHMGKIMECGALCATPKSHGATATLYSNGTFDISPHSPNSRCTPQSVAAHTLYEKSRPDLLYGPGGHLDLTTAKYEQLEDGRTCRILGATFTFTRDTGLPYQTKLEGAQVIGYRTMFMGSIRDPILIGQLDPFLNDLVKPYVAGQHQDVGEWQLDFHRYGQHQVSTLPSQVGQPGEVLIIGEALAATQEIANGLAATARFGTAHGGYVNQKATSGNLAWGIGGKLEIELGPCAEFCIYHLMDLQPGEERLSLTPDSDGLYSQEPKTALTGEVEKDPEAIPSTLGDIALFLRSKNAGPYEITFDVMFENDKEYRLVKDSDMLNKQAVAKLLQRKEEEIVWIGFFDQARAFKVTIPRLRHGRVHPNGSYMENDIWAAQQYLPLMNMKLPERFLRYWMADKVGESSS</sequence>
<dbReference type="Pfam" id="PF07287">
    <property type="entry name" value="AtuA"/>
    <property type="match status" value="1"/>
</dbReference>
<evidence type="ECO:0000313" key="4">
    <source>
        <dbReference type="Proteomes" id="UP000799324"/>
    </source>
</evidence>
<evidence type="ECO:0000259" key="2">
    <source>
        <dbReference type="Pfam" id="PF14330"/>
    </source>
</evidence>
<dbReference type="OrthoDB" id="5863171at2759"/>
<dbReference type="InterPro" id="IPR025496">
    <property type="entry name" value="DUF4387"/>
</dbReference>
<dbReference type="Proteomes" id="UP000799324">
    <property type="component" value="Unassembled WGS sequence"/>
</dbReference>
<dbReference type="EMBL" id="MU004367">
    <property type="protein sequence ID" value="KAF2654249.1"/>
    <property type="molecule type" value="Genomic_DNA"/>
</dbReference>
<reference evidence="3" key="1">
    <citation type="journal article" date="2020" name="Stud. Mycol.">
        <title>101 Dothideomycetes genomes: a test case for predicting lifestyles and emergence of pathogens.</title>
        <authorList>
            <person name="Haridas S."/>
            <person name="Albert R."/>
            <person name="Binder M."/>
            <person name="Bloem J."/>
            <person name="Labutti K."/>
            <person name="Salamov A."/>
            <person name="Andreopoulos B."/>
            <person name="Baker S."/>
            <person name="Barry K."/>
            <person name="Bills G."/>
            <person name="Bluhm B."/>
            <person name="Cannon C."/>
            <person name="Castanera R."/>
            <person name="Culley D."/>
            <person name="Daum C."/>
            <person name="Ezra D."/>
            <person name="Gonzalez J."/>
            <person name="Henrissat B."/>
            <person name="Kuo A."/>
            <person name="Liang C."/>
            <person name="Lipzen A."/>
            <person name="Lutzoni F."/>
            <person name="Magnuson J."/>
            <person name="Mondo S."/>
            <person name="Nolan M."/>
            <person name="Ohm R."/>
            <person name="Pangilinan J."/>
            <person name="Park H.-J."/>
            <person name="Ramirez L."/>
            <person name="Alfaro M."/>
            <person name="Sun H."/>
            <person name="Tritt A."/>
            <person name="Yoshinaga Y."/>
            <person name="Zwiers L.-H."/>
            <person name="Turgeon B."/>
            <person name="Goodwin S."/>
            <person name="Spatafora J."/>
            <person name="Crous P."/>
            <person name="Grigoriev I."/>
        </authorList>
    </citation>
    <scope>NUCLEOTIDE SEQUENCE</scope>
    <source>
        <strain evidence="3">CBS 122681</strain>
    </source>
</reference>